<reference evidence="1 2" key="1">
    <citation type="submission" date="2019-02" db="EMBL/GenBank/DDBJ databases">
        <title>Deep-cultivation of Planctomycetes and their phenomic and genomic characterization uncovers novel biology.</title>
        <authorList>
            <person name="Wiegand S."/>
            <person name="Jogler M."/>
            <person name="Boedeker C."/>
            <person name="Pinto D."/>
            <person name="Vollmers J."/>
            <person name="Rivas-Marin E."/>
            <person name="Kohn T."/>
            <person name="Peeters S.H."/>
            <person name="Heuer A."/>
            <person name="Rast P."/>
            <person name="Oberbeckmann S."/>
            <person name="Bunk B."/>
            <person name="Jeske O."/>
            <person name="Meyerdierks A."/>
            <person name="Storesund J.E."/>
            <person name="Kallscheuer N."/>
            <person name="Luecker S."/>
            <person name="Lage O.M."/>
            <person name="Pohl T."/>
            <person name="Merkel B.J."/>
            <person name="Hornburger P."/>
            <person name="Mueller R.-W."/>
            <person name="Bruemmer F."/>
            <person name="Labrenz M."/>
            <person name="Spormann A.M."/>
            <person name="Op den Camp H."/>
            <person name="Overmann J."/>
            <person name="Amann R."/>
            <person name="Jetten M.S.M."/>
            <person name="Mascher T."/>
            <person name="Medema M.H."/>
            <person name="Devos D.P."/>
            <person name="Kaster A.-K."/>
            <person name="Ovreas L."/>
            <person name="Rohde M."/>
            <person name="Galperin M.Y."/>
            <person name="Jogler C."/>
        </authorList>
    </citation>
    <scope>NUCLEOTIDE SEQUENCE [LARGE SCALE GENOMIC DNA]</scope>
    <source>
        <strain evidence="1 2">KS4</strain>
    </source>
</reference>
<proteinExistence type="predicted"/>
<gene>
    <name evidence="1" type="ORF">KS4_03170</name>
</gene>
<organism evidence="1 2">
    <name type="scientific">Poriferisphaera corsica</name>
    <dbReference type="NCBI Taxonomy" id="2528020"/>
    <lineage>
        <taxon>Bacteria</taxon>
        <taxon>Pseudomonadati</taxon>
        <taxon>Planctomycetota</taxon>
        <taxon>Phycisphaerae</taxon>
        <taxon>Phycisphaerales</taxon>
        <taxon>Phycisphaeraceae</taxon>
        <taxon>Poriferisphaera</taxon>
    </lineage>
</organism>
<sequence length="61" mass="7426">MYSIDCSLREQYDGCSIYHKYWMNQELEIDNQTAMVLLRHLYHLYRLSAFSVVCINQYENL</sequence>
<dbReference type="KEGG" id="pcor:KS4_03170"/>
<name>A0A517YPZ2_9BACT</name>
<protein>
    <submittedName>
        <fullName evidence="1">Uncharacterized protein</fullName>
    </submittedName>
</protein>
<accession>A0A517YPZ2</accession>
<dbReference type="AlphaFoldDB" id="A0A517YPZ2"/>
<dbReference type="Proteomes" id="UP000317369">
    <property type="component" value="Chromosome"/>
</dbReference>
<dbReference type="EMBL" id="CP036425">
    <property type="protein sequence ID" value="QDU32286.1"/>
    <property type="molecule type" value="Genomic_DNA"/>
</dbReference>
<evidence type="ECO:0000313" key="2">
    <source>
        <dbReference type="Proteomes" id="UP000317369"/>
    </source>
</evidence>
<evidence type="ECO:0000313" key="1">
    <source>
        <dbReference type="EMBL" id="QDU32286.1"/>
    </source>
</evidence>
<keyword evidence="2" id="KW-1185">Reference proteome</keyword>